<dbReference type="Pfam" id="PF04199">
    <property type="entry name" value="Cyclase"/>
    <property type="match status" value="1"/>
</dbReference>
<dbReference type="GO" id="GO:0004061">
    <property type="term" value="F:arylformamidase activity"/>
    <property type="evidence" value="ECO:0007669"/>
    <property type="project" value="InterPro"/>
</dbReference>
<dbReference type="GO" id="GO:0019441">
    <property type="term" value="P:L-tryptophan catabolic process to kynurenine"/>
    <property type="evidence" value="ECO:0007669"/>
    <property type="project" value="InterPro"/>
</dbReference>
<dbReference type="EMBL" id="CP071696">
    <property type="protein sequence ID" value="QTX06191.1"/>
    <property type="molecule type" value="Genomic_DNA"/>
</dbReference>
<gene>
    <name evidence="1" type="ORF">G127AT_06605</name>
</gene>
<dbReference type="PANTHER" id="PTHR34861">
    <property type="match status" value="1"/>
</dbReference>
<dbReference type="Gene3D" id="3.50.30.50">
    <property type="entry name" value="Putative cyclase"/>
    <property type="match status" value="1"/>
</dbReference>
<protein>
    <submittedName>
        <fullName evidence="1">Cyclase family protein</fullName>
    </submittedName>
</protein>
<evidence type="ECO:0000313" key="2">
    <source>
        <dbReference type="Proteomes" id="UP000671914"/>
    </source>
</evidence>
<dbReference type="PANTHER" id="PTHR34861:SF10">
    <property type="entry name" value="CYCLASE"/>
    <property type="match status" value="1"/>
</dbReference>
<dbReference type="Proteomes" id="UP000671914">
    <property type="component" value="Chromosome"/>
</dbReference>
<name>A0A975FQC6_9MICO</name>
<accession>A0A975FQC6</accession>
<sequence>MKAWDAWDDRGRGAWNRLTPATTAAAAGLVRTGRSVPTALPWNTEAEVDNRRPALHYMTDLGVREAPEPATNKDFLAVDFHGKSVTHLDALSHIAYRGELFGGVASAAAVDAAGARFGTVAELGHFVGRGVLLDLPAVLGVPWLEPGEAVYPEQILEAEARLGIRIGEADAVLLRTGHKRRRDELGPWDSSELSAGFHTSAMPLLAERGIALLGSDGDSDVRPSPTPGIHSPIHILALTALGVPLLDNLDLEALALTASETGRYEFLFAVAPLDVPAGTGSPVNPIAVF</sequence>
<dbReference type="InterPro" id="IPR007325">
    <property type="entry name" value="KFase/CYL"/>
</dbReference>
<keyword evidence="2" id="KW-1185">Reference proteome</keyword>
<dbReference type="KEGG" id="aarc:G127AT_06605"/>
<organism evidence="1 2">
    <name type="scientific">Agromyces archimandritae</name>
    <dbReference type="NCBI Taxonomy" id="2781962"/>
    <lineage>
        <taxon>Bacteria</taxon>
        <taxon>Bacillati</taxon>
        <taxon>Actinomycetota</taxon>
        <taxon>Actinomycetes</taxon>
        <taxon>Micrococcales</taxon>
        <taxon>Microbacteriaceae</taxon>
        <taxon>Agromyces</taxon>
    </lineage>
</organism>
<evidence type="ECO:0000313" key="1">
    <source>
        <dbReference type="EMBL" id="QTX06191.1"/>
    </source>
</evidence>
<dbReference type="InterPro" id="IPR037175">
    <property type="entry name" value="KFase_sf"/>
</dbReference>
<dbReference type="SUPFAM" id="SSF102198">
    <property type="entry name" value="Putative cyclase"/>
    <property type="match status" value="1"/>
</dbReference>
<proteinExistence type="predicted"/>
<reference evidence="1" key="1">
    <citation type="submission" date="2021-03" db="EMBL/GenBank/DDBJ databases">
        <title>Agromyces archimandritus sp. nov., isolated from the cockroach Archimandrita tessellata.</title>
        <authorList>
            <person name="Guzman J."/>
            <person name="Ortuzar M."/>
            <person name="Poehlein A."/>
            <person name="Daniel R."/>
            <person name="Trujillo M."/>
            <person name="Vilcinskas A."/>
        </authorList>
    </citation>
    <scope>NUCLEOTIDE SEQUENCE</scope>
    <source>
        <strain evidence="1">G127AT</strain>
    </source>
</reference>
<dbReference type="AlphaFoldDB" id="A0A975FQC6"/>